<sequence>MNLDSISNSDSVKNDEIGSASRSLVEVTWDVSDVLQNL</sequence>
<protein>
    <submittedName>
        <fullName evidence="1">Uncharacterized protein</fullName>
    </submittedName>
</protein>
<accession>A0A8X6MJA7</accession>
<evidence type="ECO:0000313" key="2">
    <source>
        <dbReference type="Proteomes" id="UP000887013"/>
    </source>
</evidence>
<feature type="non-terminal residue" evidence="1">
    <location>
        <position position="38"/>
    </location>
</feature>
<proteinExistence type="predicted"/>
<dbReference type="AlphaFoldDB" id="A0A8X6MJA7"/>
<organism evidence="1 2">
    <name type="scientific">Nephila pilipes</name>
    <name type="common">Giant wood spider</name>
    <name type="synonym">Nephila maculata</name>
    <dbReference type="NCBI Taxonomy" id="299642"/>
    <lineage>
        <taxon>Eukaryota</taxon>
        <taxon>Metazoa</taxon>
        <taxon>Ecdysozoa</taxon>
        <taxon>Arthropoda</taxon>
        <taxon>Chelicerata</taxon>
        <taxon>Arachnida</taxon>
        <taxon>Araneae</taxon>
        <taxon>Araneomorphae</taxon>
        <taxon>Entelegynae</taxon>
        <taxon>Araneoidea</taxon>
        <taxon>Nephilidae</taxon>
        <taxon>Nephila</taxon>
    </lineage>
</organism>
<keyword evidence="2" id="KW-1185">Reference proteome</keyword>
<gene>
    <name evidence="1" type="ORF">NPIL_381861</name>
</gene>
<reference evidence="1" key="1">
    <citation type="submission" date="2020-08" db="EMBL/GenBank/DDBJ databases">
        <title>Multicomponent nature underlies the extraordinary mechanical properties of spider dragline silk.</title>
        <authorList>
            <person name="Kono N."/>
            <person name="Nakamura H."/>
            <person name="Mori M."/>
            <person name="Yoshida Y."/>
            <person name="Ohtoshi R."/>
            <person name="Malay A.D."/>
            <person name="Moran D.A.P."/>
            <person name="Tomita M."/>
            <person name="Numata K."/>
            <person name="Arakawa K."/>
        </authorList>
    </citation>
    <scope>NUCLEOTIDE SEQUENCE</scope>
</reference>
<comment type="caution">
    <text evidence="1">The sequence shown here is derived from an EMBL/GenBank/DDBJ whole genome shotgun (WGS) entry which is preliminary data.</text>
</comment>
<dbReference type="EMBL" id="BMAW01093051">
    <property type="protein sequence ID" value="GFS58342.1"/>
    <property type="molecule type" value="Genomic_DNA"/>
</dbReference>
<dbReference type="Proteomes" id="UP000887013">
    <property type="component" value="Unassembled WGS sequence"/>
</dbReference>
<name>A0A8X6MJA7_NEPPI</name>
<evidence type="ECO:0000313" key="1">
    <source>
        <dbReference type="EMBL" id="GFS58342.1"/>
    </source>
</evidence>